<name>A0A0L0HJ52_SPIPD</name>
<evidence type="ECO:0000256" key="1">
    <source>
        <dbReference type="ARBA" id="ARBA00004123"/>
    </source>
</evidence>
<keyword evidence="4" id="KW-0963">Cytoplasm</keyword>
<evidence type="ECO:0000256" key="3">
    <source>
        <dbReference type="ARBA" id="ARBA00018915"/>
    </source>
</evidence>
<dbReference type="PANTHER" id="PTHR21664">
    <property type="entry name" value="CHRONIC MYELOGENOUS LEUKEMIA TUMOR ANTIGEN 66"/>
    <property type="match status" value="1"/>
</dbReference>
<dbReference type="GO" id="GO:0005737">
    <property type="term" value="C:cytoplasm"/>
    <property type="evidence" value="ECO:0007669"/>
    <property type="project" value="UniProtKB-SubCell"/>
</dbReference>
<evidence type="ECO:0000256" key="4">
    <source>
        <dbReference type="ARBA" id="ARBA00022490"/>
    </source>
</evidence>
<dbReference type="AlphaFoldDB" id="A0A0L0HJ52"/>
<organism evidence="7 8">
    <name type="scientific">Spizellomyces punctatus (strain DAOM BR117)</name>
    <dbReference type="NCBI Taxonomy" id="645134"/>
    <lineage>
        <taxon>Eukaryota</taxon>
        <taxon>Fungi</taxon>
        <taxon>Fungi incertae sedis</taxon>
        <taxon>Chytridiomycota</taxon>
        <taxon>Chytridiomycota incertae sedis</taxon>
        <taxon>Chytridiomycetes</taxon>
        <taxon>Spizellomycetales</taxon>
        <taxon>Spizellomycetaceae</taxon>
        <taxon>Spizellomyces</taxon>
    </lineage>
</organism>
<keyword evidence="5" id="KW-0539">Nucleus</keyword>
<dbReference type="InterPro" id="IPR037895">
    <property type="entry name" value="NUDCD1"/>
</dbReference>
<evidence type="ECO:0000259" key="6">
    <source>
        <dbReference type="PROSITE" id="PS51203"/>
    </source>
</evidence>
<sequence>MPAANPPRHVQLSVDRSLLNPKFEGYKLKTHDGVREPKTFDLPEPVNIGKVPSSTHAPYRKLEARSGFNHLFAFPEWDCAFYVDGEYNVIQVLVNEDAFEPSFRTLYSFPAPTLANEEREYPSIQRAGQYLLISSGAGSIAVIHLADTTSFPTFIGELRDLDHPYILTNAKTTSSGNIVFLAYRTEEREVEEPVGHTATSFSNPQQKELHPRLSFFLSLFQIENADLREGRTANGSIPVTRLRTVEGFSVPYFSAIEPEGQGFTIAAAIPYENPKPRQVPVPEEQQEHQPQTKAELIRREQEIEFVEAKKLEYMWTQTGEDIMITVRLPHITLKKDIHCRFDNHGIKCKILPPKEETIFDARTFDNIVPGECTWTLENNRLLTLYIQKANENTRWTHLWEDEDDVEETVDPSELATFREALEKYTASDENPESAYPMQNAMTERSEEVDFEGHAAVFVRFAREGGEPTAISLTGGQEWLCTCFPWRPRQNESLGSVCLRSDVDALIYDVGTELQMTHTSAFNALGFVQASKRDKRFMFVTYDYQKALIIESRRHVYIYRQPFGNSVYADQYVVDLDPGRRGVTSEDVLGVQQIGEDCIAILKEGSLSLIQLVT</sequence>
<dbReference type="OMA" id="DTRFVHH"/>
<dbReference type="Pfam" id="PF04969">
    <property type="entry name" value="CS"/>
    <property type="match status" value="1"/>
</dbReference>
<dbReference type="eggNOG" id="KOG4379">
    <property type="taxonomic scope" value="Eukaryota"/>
</dbReference>
<keyword evidence="8" id="KW-1185">Reference proteome</keyword>
<evidence type="ECO:0000313" key="7">
    <source>
        <dbReference type="EMBL" id="KND00859.1"/>
    </source>
</evidence>
<reference evidence="7 8" key="1">
    <citation type="submission" date="2009-08" db="EMBL/GenBank/DDBJ databases">
        <title>The Genome Sequence of Spizellomyces punctatus strain DAOM BR117.</title>
        <authorList>
            <consortium name="The Broad Institute Genome Sequencing Platform"/>
            <person name="Russ C."/>
            <person name="Cuomo C."/>
            <person name="Shea T."/>
            <person name="Young S.K."/>
            <person name="Zeng Q."/>
            <person name="Koehrsen M."/>
            <person name="Haas B."/>
            <person name="Borodovsky M."/>
            <person name="Guigo R."/>
            <person name="Alvarado L."/>
            <person name="Berlin A."/>
            <person name="Bochicchio J."/>
            <person name="Borenstein D."/>
            <person name="Chapman S."/>
            <person name="Chen Z."/>
            <person name="Engels R."/>
            <person name="Freedman E."/>
            <person name="Gellesch M."/>
            <person name="Goldberg J."/>
            <person name="Griggs A."/>
            <person name="Gujja S."/>
            <person name="Heiman D."/>
            <person name="Hepburn T."/>
            <person name="Howarth C."/>
            <person name="Jen D."/>
            <person name="Larson L."/>
            <person name="Lewis B."/>
            <person name="Mehta T."/>
            <person name="Park D."/>
            <person name="Pearson M."/>
            <person name="Roberts A."/>
            <person name="Saif S."/>
            <person name="Shenoy N."/>
            <person name="Sisk P."/>
            <person name="Stolte C."/>
            <person name="Sykes S."/>
            <person name="Thomson T."/>
            <person name="Walk T."/>
            <person name="White J."/>
            <person name="Yandava C."/>
            <person name="Burger G."/>
            <person name="Gray M.W."/>
            <person name="Holland P.W.H."/>
            <person name="King N."/>
            <person name="Lang F.B.F."/>
            <person name="Roger A.J."/>
            <person name="Ruiz-Trillo I."/>
            <person name="Lander E."/>
            <person name="Nusbaum C."/>
        </authorList>
    </citation>
    <scope>NUCLEOTIDE SEQUENCE [LARGE SCALE GENOMIC DNA]</scope>
    <source>
        <strain evidence="7 8">DAOM BR117</strain>
    </source>
</reference>
<dbReference type="InterPro" id="IPR007052">
    <property type="entry name" value="CS_dom"/>
</dbReference>
<dbReference type="SUPFAM" id="SSF49764">
    <property type="entry name" value="HSP20-like chaperones"/>
    <property type="match status" value="1"/>
</dbReference>
<dbReference type="EMBL" id="KQ257455">
    <property type="protein sequence ID" value="KND00859.1"/>
    <property type="molecule type" value="Genomic_DNA"/>
</dbReference>
<proteinExistence type="predicted"/>
<protein>
    <recommendedName>
        <fullName evidence="3">NudC domain-containing protein 1</fullName>
    </recommendedName>
</protein>
<gene>
    <name evidence="7" type="ORF">SPPG_03963</name>
</gene>
<dbReference type="STRING" id="645134.A0A0L0HJ52"/>
<evidence type="ECO:0000256" key="2">
    <source>
        <dbReference type="ARBA" id="ARBA00004496"/>
    </source>
</evidence>
<dbReference type="Gene3D" id="2.60.40.790">
    <property type="match status" value="1"/>
</dbReference>
<feature type="domain" description="CS" evidence="6">
    <location>
        <begin position="308"/>
        <end position="399"/>
    </location>
</feature>
<dbReference type="GeneID" id="27687442"/>
<dbReference type="RefSeq" id="XP_016608898.1">
    <property type="nucleotide sequence ID" value="XM_016752210.1"/>
</dbReference>
<dbReference type="VEuPathDB" id="FungiDB:SPPG_03963"/>
<evidence type="ECO:0000313" key="8">
    <source>
        <dbReference type="Proteomes" id="UP000053201"/>
    </source>
</evidence>
<dbReference type="CDD" id="cd06467">
    <property type="entry name" value="p23_NUDC_like"/>
    <property type="match status" value="1"/>
</dbReference>
<dbReference type="PROSITE" id="PS51203">
    <property type="entry name" value="CS"/>
    <property type="match status" value="1"/>
</dbReference>
<dbReference type="InParanoid" id="A0A0L0HJ52"/>
<evidence type="ECO:0000256" key="5">
    <source>
        <dbReference type="ARBA" id="ARBA00023242"/>
    </source>
</evidence>
<comment type="subcellular location">
    <subcellularLocation>
        <location evidence="2">Cytoplasm</location>
    </subcellularLocation>
    <subcellularLocation>
        <location evidence="1">Nucleus</location>
    </subcellularLocation>
</comment>
<dbReference type="Proteomes" id="UP000053201">
    <property type="component" value="Unassembled WGS sequence"/>
</dbReference>
<dbReference type="OrthoDB" id="428655at2759"/>
<dbReference type="PANTHER" id="PTHR21664:SF1">
    <property type="entry name" value="NUDC DOMAIN-CONTAINING PROTEIN 1"/>
    <property type="match status" value="1"/>
</dbReference>
<dbReference type="InterPro" id="IPR008978">
    <property type="entry name" value="HSP20-like_chaperone"/>
</dbReference>
<dbReference type="GO" id="GO:0005634">
    <property type="term" value="C:nucleus"/>
    <property type="evidence" value="ECO:0007669"/>
    <property type="project" value="UniProtKB-SubCell"/>
</dbReference>
<accession>A0A0L0HJ52</accession>